<name>A0A2G9ZLU6_9BACT</name>
<dbReference type="AlphaFoldDB" id="A0A2G9ZLU6"/>
<evidence type="ECO:0000313" key="1">
    <source>
        <dbReference type="EMBL" id="PIP34061.1"/>
    </source>
</evidence>
<evidence type="ECO:0000313" key="2">
    <source>
        <dbReference type="Proteomes" id="UP000230729"/>
    </source>
</evidence>
<dbReference type="CDD" id="cd12952">
    <property type="entry name" value="MMP_ACEL2062"/>
    <property type="match status" value="1"/>
</dbReference>
<dbReference type="InterPro" id="IPR038555">
    <property type="entry name" value="Zincin_1_sf"/>
</dbReference>
<dbReference type="Pfam" id="PF06262">
    <property type="entry name" value="Zincin_1"/>
    <property type="match status" value="1"/>
</dbReference>
<gene>
    <name evidence="1" type="ORF">COX22_00990</name>
</gene>
<reference evidence="1 2" key="1">
    <citation type="submission" date="2017-09" db="EMBL/GenBank/DDBJ databases">
        <title>Depth-based differentiation of microbial function through sediment-hosted aquifers and enrichment of novel symbionts in the deep terrestrial subsurface.</title>
        <authorList>
            <person name="Probst A.J."/>
            <person name="Ladd B."/>
            <person name="Jarett J.K."/>
            <person name="Geller-Mcgrath D.E."/>
            <person name="Sieber C.M."/>
            <person name="Emerson J.B."/>
            <person name="Anantharaman K."/>
            <person name="Thomas B.C."/>
            <person name="Malmstrom R."/>
            <person name="Stieglmeier M."/>
            <person name="Klingl A."/>
            <person name="Woyke T."/>
            <person name="Ryan C.M."/>
            <person name="Banfield J.F."/>
        </authorList>
    </citation>
    <scope>NUCLEOTIDE SEQUENCE [LARGE SCALE GENOMIC DNA]</scope>
    <source>
        <strain evidence="1">CG23_combo_of_CG06-09_8_20_14_all_49_15</strain>
    </source>
</reference>
<protein>
    <recommendedName>
        <fullName evidence="3">Metallopeptidase family protein</fullName>
    </recommendedName>
</protein>
<comment type="caution">
    <text evidence="1">The sequence shown here is derived from an EMBL/GenBank/DDBJ whole genome shotgun (WGS) entry which is preliminary data.</text>
</comment>
<proteinExistence type="predicted"/>
<organism evidence="1 2">
    <name type="scientific">Candidatus Falkowbacteria bacterium CG23_combo_of_CG06-09_8_20_14_all_49_15</name>
    <dbReference type="NCBI Taxonomy" id="1974572"/>
    <lineage>
        <taxon>Bacteria</taxon>
        <taxon>Candidatus Falkowiibacteriota</taxon>
    </lineage>
</organism>
<sequence length="130" mass="14833">MIMRLNQEQFSALVEEALDSLPEKFLAKLHNVAVVAEDFPSREIKKSMKLKSDWDLLGLFEGFAQARRLNFGPVLPDKITIFRQPILKSAASLDDCRRLIADTVRHEIAHHFGLDEKGARQAAQKKVNRH</sequence>
<dbReference type="Proteomes" id="UP000230729">
    <property type="component" value="Unassembled WGS sequence"/>
</dbReference>
<dbReference type="EMBL" id="PCSD01000022">
    <property type="protein sequence ID" value="PIP34061.1"/>
    <property type="molecule type" value="Genomic_DNA"/>
</dbReference>
<accession>A0A2G9ZLU6</accession>
<dbReference type="InterPro" id="IPR010428">
    <property type="entry name" value="Zincin_1"/>
</dbReference>
<dbReference type="Gene3D" id="3.30.2010.20">
    <property type="match status" value="1"/>
</dbReference>
<dbReference type="SUPFAM" id="SSF55486">
    <property type="entry name" value="Metalloproteases ('zincins'), catalytic domain"/>
    <property type="match status" value="1"/>
</dbReference>
<evidence type="ECO:0008006" key="3">
    <source>
        <dbReference type="Google" id="ProtNLM"/>
    </source>
</evidence>